<keyword evidence="2" id="KW-1133">Transmembrane helix</keyword>
<proteinExistence type="predicted"/>
<dbReference type="AlphaFoldDB" id="A0A1V8RVG9"/>
<evidence type="ECO:0000313" key="4">
    <source>
        <dbReference type="EMBL" id="OQM77201.1"/>
    </source>
</evidence>
<feature type="transmembrane region" description="Helical" evidence="2">
    <location>
        <begin position="194"/>
        <end position="210"/>
    </location>
</feature>
<feature type="transmembrane region" description="Helical" evidence="2">
    <location>
        <begin position="244"/>
        <end position="262"/>
    </location>
</feature>
<feature type="transmembrane region" description="Helical" evidence="2">
    <location>
        <begin position="153"/>
        <end position="173"/>
    </location>
</feature>
<gene>
    <name evidence="4" type="ORF">BFN67_10495</name>
</gene>
<reference evidence="4 5" key="1">
    <citation type="journal article" date="2016" name="Int. J. Syst. Evol. Microbiol.">
        <title>Pseudaminobacter manganicus sp. nov., isolated from sludge of a manganese mine.</title>
        <authorList>
            <person name="Li J."/>
            <person name="Huang J."/>
            <person name="Liao S."/>
            <person name="Wang G."/>
        </authorList>
    </citation>
    <scope>NUCLEOTIDE SEQUENCE [LARGE SCALE GENOMIC DNA]</scope>
    <source>
        <strain evidence="4 5">JH-7</strain>
    </source>
</reference>
<feature type="domain" description="CAAX prenyl protease 2/Lysostaphin resistance protein A-like" evidence="3">
    <location>
        <begin position="159"/>
        <end position="255"/>
    </location>
</feature>
<feature type="region of interest" description="Disordered" evidence="1">
    <location>
        <begin position="316"/>
        <end position="336"/>
    </location>
</feature>
<feature type="transmembrane region" description="Helical" evidence="2">
    <location>
        <begin position="118"/>
        <end position="141"/>
    </location>
</feature>
<evidence type="ECO:0000313" key="5">
    <source>
        <dbReference type="Proteomes" id="UP000191905"/>
    </source>
</evidence>
<keyword evidence="5" id="KW-1185">Reference proteome</keyword>
<name>A0A1V8RVG9_9HYPH</name>
<sequence length="336" mass="36034">MKIDAAAFENYRKALPGRSGLPRLLTGTAVIVAFWAVATVAVLFGGVYAVSSRWVPDDWVLAGGGRPQDIHTFIASPVGILTALLSFAGIWVGTWIVMRGLYRTPLDVLFGNGRRIAWTGFFKGLAAVFITSLFSELLFYAMEPEIERGTIDFSVWVAMLVPVAALVLLQTSAEELLFRGYLTRGLAARCRNPLVWGLLPLLAFAVLHWSPSSSLAINASVILSIAAFALVLTLTVYATGNLGAAFGAHLGNNLFGFLLISHQENYNAFALFSARPLESAGWSLSDAVVISGIGLASCLLTALLLLHPRSPLRLTPDRGRQDCRAPDEVISSSAAA</sequence>
<dbReference type="GO" id="GO:0080120">
    <property type="term" value="P:CAAX-box protein maturation"/>
    <property type="evidence" value="ECO:0007669"/>
    <property type="project" value="UniProtKB-ARBA"/>
</dbReference>
<feature type="transmembrane region" description="Helical" evidence="2">
    <location>
        <begin position="21"/>
        <end position="50"/>
    </location>
</feature>
<dbReference type="InterPro" id="IPR003675">
    <property type="entry name" value="Rce1/LyrA-like_dom"/>
</dbReference>
<organism evidence="4 5">
    <name type="scientific">Manganibacter manganicus</name>
    <dbReference type="NCBI Taxonomy" id="1873176"/>
    <lineage>
        <taxon>Bacteria</taxon>
        <taxon>Pseudomonadati</taxon>
        <taxon>Pseudomonadota</taxon>
        <taxon>Alphaproteobacteria</taxon>
        <taxon>Hyphomicrobiales</taxon>
        <taxon>Phyllobacteriaceae</taxon>
        <taxon>Manganibacter</taxon>
    </lineage>
</organism>
<protein>
    <submittedName>
        <fullName evidence="4">Abortive phage infection protein</fullName>
    </submittedName>
</protein>
<accession>A0A1V8RVG9</accession>
<evidence type="ECO:0000256" key="2">
    <source>
        <dbReference type="SAM" id="Phobius"/>
    </source>
</evidence>
<feature type="compositionally biased region" description="Basic and acidic residues" evidence="1">
    <location>
        <begin position="316"/>
        <end position="327"/>
    </location>
</feature>
<feature type="transmembrane region" description="Helical" evidence="2">
    <location>
        <begin position="70"/>
        <end position="97"/>
    </location>
</feature>
<keyword evidence="2" id="KW-0812">Transmembrane</keyword>
<dbReference type="Pfam" id="PF02517">
    <property type="entry name" value="Rce1-like"/>
    <property type="match status" value="1"/>
</dbReference>
<keyword evidence="2" id="KW-0472">Membrane</keyword>
<feature type="transmembrane region" description="Helical" evidence="2">
    <location>
        <begin position="216"/>
        <end position="237"/>
    </location>
</feature>
<dbReference type="OrthoDB" id="7171777at2"/>
<dbReference type="STRING" id="1873176.BFN67_10495"/>
<comment type="caution">
    <text evidence="4">The sequence shown here is derived from an EMBL/GenBank/DDBJ whole genome shotgun (WGS) entry which is preliminary data.</text>
</comment>
<dbReference type="GO" id="GO:0004175">
    <property type="term" value="F:endopeptidase activity"/>
    <property type="evidence" value="ECO:0007669"/>
    <property type="project" value="UniProtKB-ARBA"/>
</dbReference>
<evidence type="ECO:0000259" key="3">
    <source>
        <dbReference type="Pfam" id="PF02517"/>
    </source>
</evidence>
<dbReference type="RefSeq" id="WP_080918034.1">
    <property type="nucleotide sequence ID" value="NZ_MDET01000002.1"/>
</dbReference>
<dbReference type="EMBL" id="MDET01000002">
    <property type="protein sequence ID" value="OQM77201.1"/>
    <property type="molecule type" value="Genomic_DNA"/>
</dbReference>
<evidence type="ECO:0000256" key="1">
    <source>
        <dbReference type="SAM" id="MobiDB-lite"/>
    </source>
</evidence>
<feature type="transmembrane region" description="Helical" evidence="2">
    <location>
        <begin position="282"/>
        <end position="306"/>
    </location>
</feature>
<dbReference type="Proteomes" id="UP000191905">
    <property type="component" value="Unassembled WGS sequence"/>
</dbReference>